<dbReference type="OrthoDB" id="767938at2"/>
<keyword evidence="1" id="KW-1133">Transmembrane helix</keyword>
<feature type="transmembrane region" description="Helical" evidence="1">
    <location>
        <begin position="7"/>
        <end position="28"/>
    </location>
</feature>
<dbReference type="EMBL" id="CP019344">
    <property type="protein sequence ID" value="ARN77341.1"/>
    <property type="molecule type" value="Genomic_DNA"/>
</dbReference>
<gene>
    <name evidence="2" type="ORF">BST97_04725</name>
</gene>
<name>A0A1W6MIB3_9FLAO</name>
<proteinExistence type="predicted"/>
<keyword evidence="1" id="KW-0472">Membrane</keyword>
<reference evidence="2 3" key="1">
    <citation type="submission" date="2016-11" db="EMBL/GenBank/DDBJ databases">
        <title>Trade-off between light-utilization and light-protection in marine flavobacteria.</title>
        <authorList>
            <person name="Kumagai Y."/>
        </authorList>
    </citation>
    <scope>NUCLEOTIDE SEQUENCE [LARGE SCALE GENOMIC DNA]</scope>
    <source>
        <strain evidence="2 3">JCM 13191</strain>
    </source>
</reference>
<keyword evidence="3" id="KW-1185">Reference proteome</keyword>
<organism evidence="2 3">
    <name type="scientific">Nonlabens spongiae</name>
    <dbReference type="NCBI Taxonomy" id="331648"/>
    <lineage>
        <taxon>Bacteria</taxon>
        <taxon>Pseudomonadati</taxon>
        <taxon>Bacteroidota</taxon>
        <taxon>Flavobacteriia</taxon>
        <taxon>Flavobacteriales</taxon>
        <taxon>Flavobacteriaceae</taxon>
        <taxon>Nonlabens</taxon>
    </lineage>
</organism>
<evidence type="ECO:0000313" key="2">
    <source>
        <dbReference type="EMBL" id="ARN77341.1"/>
    </source>
</evidence>
<accession>A0A1W6MIB3</accession>
<dbReference type="RefSeq" id="WP_085766148.1">
    <property type="nucleotide sequence ID" value="NZ_CP019344.1"/>
</dbReference>
<keyword evidence="1" id="KW-0812">Transmembrane</keyword>
<evidence type="ECO:0000313" key="3">
    <source>
        <dbReference type="Proteomes" id="UP000193431"/>
    </source>
</evidence>
<dbReference type="AlphaFoldDB" id="A0A1W6MIB3"/>
<dbReference type="STRING" id="331648.BST97_04725"/>
<sequence>MKENSKSVIVFLSALSLAILIPVIFVAFNFGSNLCSQTAIQEFHSPNHLHKIVLSQMNCGTTTDFTTEIHILESDEIIENEEILFQAFSDNLVAQFEGVIDIEVEWLTDEKIIIKFDKKARNFELDKSLDGFKIKYQRF</sequence>
<dbReference type="Proteomes" id="UP000193431">
    <property type="component" value="Chromosome"/>
</dbReference>
<protein>
    <submittedName>
        <fullName evidence="2">Uncharacterized protein</fullName>
    </submittedName>
</protein>
<evidence type="ECO:0000256" key="1">
    <source>
        <dbReference type="SAM" id="Phobius"/>
    </source>
</evidence>